<reference evidence="3" key="1">
    <citation type="submission" date="2015-01" db="EMBL/GenBank/DDBJ databases">
        <authorList>
            <person name="Aksoy S."/>
            <person name="Warren W."/>
            <person name="Wilson R.K."/>
        </authorList>
    </citation>
    <scope>NUCLEOTIDE SEQUENCE [LARGE SCALE GENOMIC DNA]</scope>
    <source>
        <strain evidence="3">IAEA</strain>
    </source>
</reference>
<dbReference type="Proteomes" id="UP000092460">
    <property type="component" value="Unassembled WGS sequence"/>
</dbReference>
<name>A0A1B0BCM4_9MUSC</name>
<accession>A0A1B0BCM4</accession>
<reference evidence="2" key="2">
    <citation type="submission" date="2020-05" db="UniProtKB">
        <authorList>
            <consortium name="EnsemblMetazoa"/>
        </authorList>
    </citation>
    <scope>IDENTIFICATION</scope>
    <source>
        <strain evidence="2">IAEA</strain>
    </source>
</reference>
<evidence type="ECO:0000313" key="2">
    <source>
        <dbReference type="EnsemblMetazoa" id="GPPI025835-PA"/>
    </source>
</evidence>
<protein>
    <submittedName>
        <fullName evidence="2">Uncharacterized protein</fullName>
    </submittedName>
</protein>
<evidence type="ECO:0000313" key="3">
    <source>
        <dbReference type="Proteomes" id="UP000092460"/>
    </source>
</evidence>
<sequence length="129" mass="13011">MELLLTDLKSHPVVVVGIPVVGACYQESCFVIPVVAVIVVVVALVVTLVFVEFIVVVLVCALALMLDEVPGVIAVGGVGNVLKVGWQLSGGLSAPDLPAIVLAVAVAPVVGEQNDDGADEGVSAVDLGT</sequence>
<dbReference type="VEuPathDB" id="VectorBase:GPPI025836"/>
<dbReference type="EnsemblMetazoa" id="GPPI025835-RA">
    <property type="protein sequence ID" value="GPPI025835-PA"/>
    <property type="gene ID" value="GPPI025835"/>
</dbReference>
<keyword evidence="1" id="KW-0812">Transmembrane</keyword>
<organism evidence="2 3">
    <name type="scientific">Glossina palpalis gambiensis</name>
    <dbReference type="NCBI Taxonomy" id="67801"/>
    <lineage>
        <taxon>Eukaryota</taxon>
        <taxon>Metazoa</taxon>
        <taxon>Ecdysozoa</taxon>
        <taxon>Arthropoda</taxon>
        <taxon>Hexapoda</taxon>
        <taxon>Insecta</taxon>
        <taxon>Pterygota</taxon>
        <taxon>Neoptera</taxon>
        <taxon>Endopterygota</taxon>
        <taxon>Diptera</taxon>
        <taxon>Brachycera</taxon>
        <taxon>Muscomorpha</taxon>
        <taxon>Hippoboscoidea</taxon>
        <taxon>Glossinidae</taxon>
        <taxon>Glossina</taxon>
    </lineage>
</organism>
<evidence type="ECO:0000256" key="1">
    <source>
        <dbReference type="SAM" id="Phobius"/>
    </source>
</evidence>
<dbReference type="AlphaFoldDB" id="A0A1B0BCM4"/>
<keyword evidence="1" id="KW-1133">Transmembrane helix</keyword>
<feature type="transmembrane region" description="Helical" evidence="1">
    <location>
        <begin position="31"/>
        <end position="64"/>
    </location>
</feature>
<dbReference type="VEuPathDB" id="VectorBase:GPPI025835"/>
<dbReference type="EMBL" id="JXJN01012056">
    <property type="status" value="NOT_ANNOTATED_CDS"/>
    <property type="molecule type" value="Genomic_DNA"/>
</dbReference>
<dbReference type="EnsemblMetazoa" id="GPPI025836-RA">
    <property type="protein sequence ID" value="GPPI025836-PA"/>
    <property type="gene ID" value="GPPI025836"/>
</dbReference>
<proteinExistence type="predicted"/>
<keyword evidence="1" id="KW-0472">Membrane</keyword>
<keyword evidence="3" id="KW-1185">Reference proteome</keyword>